<keyword evidence="3" id="KW-1185">Reference proteome</keyword>
<evidence type="ECO:0000313" key="3">
    <source>
        <dbReference type="Proteomes" id="UP001221898"/>
    </source>
</evidence>
<reference evidence="2" key="1">
    <citation type="journal article" date="2023" name="Science">
        <title>Genome structures resolve the early diversification of teleost fishes.</title>
        <authorList>
            <person name="Parey E."/>
            <person name="Louis A."/>
            <person name="Montfort J."/>
            <person name="Bouchez O."/>
            <person name="Roques C."/>
            <person name="Iampietro C."/>
            <person name="Lluch J."/>
            <person name="Castinel A."/>
            <person name="Donnadieu C."/>
            <person name="Desvignes T."/>
            <person name="Floi Bucao C."/>
            <person name="Jouanno E."/>
            <person name="Wen M."/>
            <person name="Mejri S."/>
            <person name="Dirks R."/>
            <person name="Jansen H."/>
            <person name="Henkel C."/>
            <person name="Chen W.J."/>
            <person name="Zahm M."/>
            <person name="Cabau C."/>
            <person name="Klopp C."/>
            <person name="Thompson A.W."/>
            <person name="Robinson-Rechavi M."/>
            <person name="Braasch I."/>
            <person name="Lecointre G."/>
            <person name="Bobe J."/>
            <person name="Postlethwait J.H."/>
            <person name="Berthelot C."/>
            <person name="Roest Crollius H."/>
            <person name="Guiguen Y."/>
        </authorList>
    </citation>
    <scope>NUCLEOTIDE SEQUENCE</scope>
    <source>
        <strain evidence="2">NC1722</strain>
    </source>
</reference>
<organism evidence="2 3">
    <name type="scientific">Aldrovandia affinis</name>
    <dbReference type="NCBI Taxonomy" id="143900"/>
    <lineage>
        <taxon>Eukaryota</taxon>
        <taxon>Metazoa</taxon>
        <taxon>Chordata</taxon>
        <taxon>Craniata</taxon>
        <taxon>Vertebrata</taxon>
        <taxon>Euteleostomi</taxon>
        <taxon>Actinopterygii</taxon>
        <taxon>Neopterygii</taxon>
        <taxon>Teleostei</taxon>
        <taxon>Notacanthiformes</taxon>
        <taxon>Halosauridae</taxon>
        <taxon>Aldrovandia</taxon>
    </lineage>
</organism>
<protein>
    <submittedName>
        <fullName evidence="2">Uncharacterized protein</fullName>
    </submittedName>
</protein>
<dbReference type="EMBL" id="JAINUG010000387">
    <property type="protein sequence ID" value="KAJ8372762.1"/>
    <property type="molecule type" value="Genomic_DNA"/>
</dbReference>
<accession>A0AAD7RAV0</accession>
<proteinExistence type="predicted"/>
<feature type="compositionally biased region" description="Polar residues" evidence="1">
    <location>
        <begin position="50"/>
        <end position="66"/>
    </location>
</feature>
<comment type="caution">
    <text evidence="2">The sequence shown here is derived from an EMBL/GenBank/DDBJ whole genome shotgun (WGS) entry which is preliminary data.</text>
</comment>
<evidence type="ECO:0000256" key="1">
    <source>
        <dbReference type="SAM" id="MobiDB-lite"/>
    </source>
</evidence>
<evidence type="ECO:0000313" key="2">
    <source>
        <dbReference type="EMBL" id="KAJ8372762.1"/>
    </source>
</evidence>
<sequence>MLVYLDYGVNPSEPRTAGRGRVPHLPQRCSVNTWVGLQRRGAVGWAAWRQNQSATPARNQRQPHSQSAEERRSSVSTNLAKGNCFSVYTEEACDRKLDRTLRSSDRSGPS</sequence>
<name>A0AAD7RAV0_9TELE</name>
<dbReference type="AlphaFoldDB" id="A0AAD7RAV0"/>
<dbReference type="Proteomes" id="UP001221898">
    <property type="component" value="Unassembled WGS sequence"/>
</dbReference>
<feature type="region of interest" description="Disordered" evidence="1">
    <location>
        <begin position="50"/>
        <end position="76"/>
    </location>
</feature>
<gene>
    <name evidence="2" type="ORF">AAFF_G00277050</name>
</gene>